<name>A0AAD5Q5Z5_PYTIN</name>
<dbReference type="AlphaFoldDB" id="A0AAD5Q5Z5"/>
<evidence type="ECO:0000256" key="1">
    <source>
        <dbReference type="SAM" id="MobiDB-lite"/>
    </source>
</evidence>
<comment type="caution">
    <text evidence="2">The sequence shown here is derived from an EMBL/GenBank/DDBJ whole genome shotgun (WGS) entry which is preliminary data.</text>
</comment>
<dbReference type="Proteomes" id="UP001209570">
    <property type="component" value="Unassembled WGS sequence"/>
</dbReference>
<evidence type="ECO:0000313" key="3">
    <source>
        <dbReference type="Proteomes" id="UP001209570"/>
    </source>
</evidence>
<feature type="region of interest" description="Disordered" evidence="1">
    <location>
        <begin position="221"/>
        <end position="245"/>
    </location>
</feature>
<accession>A0AAD5Q5Z5</accession>
<proteinExistence type="predicted"/>
<keyword evidence="3" id="KW-1185">Reference proteome</keyword>
<sequence>MRFLDEPPFSSDGTHVIETDVYFKASKNAPQTAYKPLTRETFELLLQERWSNITQADVDKVAGDEVEPARVAVNVAASFSFQFFVYVSSTGSTTAPAALRRATAARIISSTQAVADFARTQSYLGPITTNHLVISHARQPEGTGVHLRDDNTTRQAQALDEMIRDAEQPQPEDNDTAIIDIEIGGAWVKLRVRVSSLRAALRLPQHDIFSRGIFHGFTPTAPTPVLPDMRDQDHAGSDEDEDMVV</sequence>
<gene>
    <name evidence="2" type="ORF">P43SY_003596</name>
</gene>
<reference evidence="2" key="1">
    <citation type="submission" date="2021-12" db="EMBL/GenBank/DDBJ databases">
        <title>Prjna785345.</title>
        <authorList>
            <person name="Rujirawat T."/>
            <person name="Krajaejun T."/>
        </authorList>
    </citation>
    <scope>NUCLEOTIDE SEQUENCE</scope>
    <source>
        <strain evidence="2">Pi057C3</strain>
    </source>
</reference>
<protein>
    <submittedName>
        <fullName evidence="2">Uncharacterized protein</fullName>
    </submittedName>
</protein>
<dbReference type="EMBL" id="JAKCXM010000198">
    <property type="protein sequence ID" value="KAJ0398991.1"/>
    <property type="molecule type" value="Genomic_DNA"/>
</dbReference>
<evidence type="ECO:0000313" key="2">
    <source>
        <dbReference type="EMBL" id="KAJ0398991.1"/>
    </source>
</evidence>
<feature type="compositionally biased region" description="Basic and acidic residues" evidence="1">
    <location>
        <begin position="228"/>
        <end position="237"/>
    </location>
</feature>
<organism evidence="2 3">
    <name type="scientific">Pythium insidiosum</name>
    <name type="common">Pythiosis disease agent</name>
    <dbReference type="NCBI Taxonomy" id="114742"/>
    <lineage>
        <taxon>Eukaryota</taxon>
        <taxon>Sar</taxon>
        <taxon>Stramenopiles</taxon>
        <taxon>Oomycota</taxon>
        <taxon>Peronosporomycetes</taxon>
        <taxon>Pythiales</taxon>
        <taxon>Pythiaceae</taxon>
        <taxon>Pythium</taxon>
    </lineage>
</organism>